<dbReference type="EMBL" id="FOQH01000002">
    <property type="protein sequence ID" value="SFH74218.1"/>
    <property type="molecule type" value="Genomic_DNA"/>
</dbReference>
<feature type="chain" id="PRO_5011698902" description="Ammonia monooxygenase" evidence="2">
    <location>
        <begin position="23"/>
        <end position="337"/>
    </location>
</feature>
<feature type="transmembrane region" description="Helical" evidence="1">
    <location>
        <begin position="228"/>
        <end position="246"/>
    </location>
</feature>
<feature type="signal peptide" evidence="2">
    <location>
        <begin position="1"/>
        <end position="22"/>
    </location>
</feature>
<reference evidence="3 4" key="1">
    <citation type="submission" date="2016-10" db="EMBL/GenBank/DDBJ databases">
        <authorList>
            <person name="de Groot N.N."/>
        </authorList>
    </citation>
    <scope>NUCLEOTIDE SEQUENCE [LARGE SCALE GENOMIC DNA]</scope>
    <source>
        <strain evidence="3 4">CGMCC 1.11030</strain>
    </source>
</reference>
<feature type="transmembrane region" description="Helical" evidence="1">
    <location>
        <begin position="149"/>
        <end position="170"/>
    </location>
</feature>
<dbReference type="GO" id="GO:0010468">
    <property type="term" value="P:regulation of gene expression"/>
    <property type="evidence" value="ECO:0007669"/>
    <property type="project" value="InterPro"/>
</dbReference>
<proteinExistence type="predicted"/>
<dbReference type="AlphaFoldDB" id="A0A1I3CIC7"/>
<name>A0A1I3CIC7_9RHOB</name>
<gene>
    <name evidence="3" type="ORF">SAMN05216258_10215</name>
</gene>
<protein>
    <recommendedName>
        <fullName evidence="5">Ammonia monooxygenase</fullName>
    </recommendedName>
</protein>
<dbReference type="GO" id="GO:0016020">
    <property type="term" value="C:membrane"/>
    <property type="evidence" value="ECO:0007669"/>
    <property type="project" value="InterPro"/>
</dbReference>
<keyword evidence="1" id="KW-0812">Transmembrane</keyword>
<feature type="transmembrane region" description="Helical" evidence="1">
    <location>
        <begin position="203"/>
        <end position="222"/>
    </location>
</feature>
<feature type="transmembrane region" description="Helical" evidence="1">
    <location>
        <begin position="176"/>
        <end position="196"/>
    </location>
</feature>
<accession>A0A1I3CIC7</accession>
<dbReference type="STRING" id="1114924.SAMN05216258_10215"/>
<organism evidence="3 4">
    <name type="scientific">Albimonas pacifica</name>
    <dbReference type="NCBI Taxonomy" id="1114924"/>
    <lineage>
        <taxon>Bacteria</taxon>
        <taxon>Pseudomonadati</taxon>
        <taxon>Pseudomonadota</taxon>
        <taxon>Alphaproteobacteria</taxon>
        <taxon>Rhodobacterales</taxon>
        <taxon>Paracoccaceae</taxon>
        <taxon>Albimonas</taxon>
    </lineage>
</organism>
<keyword evidence="1" id="KW-0472">Membrane</keyword>
<feature type="transmembrane region" description="Helical" evidence="1">
    <location>
        <begin position="258"/>
        <end position="279"/>
    </location>
</feature>
<dbReference type="PANTHER" id="PTHR38457:SF1">
    <property type="entry name" value="REGULATOR ABRB-RELATED"/>
    <property type="match status" value="1"/>
</dbReference>
<dbReference type="PANTHER" id="PTHR38457">
    <property type="entry name" value="REGULATOR ABRB-RELATED"/>
    <property type="match status" value="1"/>
</dbReference>
<dbReference type="Proteomes" id="UP000199377">
    <property type="component" value="Unassembled WGS sequence"/>
</dbReference>
<dbReference type="OrthoDB" id="7157734at2"/>
<evidence type="ECO:0008006" key="5">
    <source>
        <dbReference type="Google" id="ProtNLM"/>
    </source>
</evidence>
<sequence>MARDLRSWAVTLAAGFAGAALAALAGVPAGALIGSTLGVLALAASGRGVGLPTQLRDLAFATIGVSLGSGVDERLLAQFDAWAVSLSILVLSLVATLAAGRWILTRGFGLDARTATLASSPGTMSNAIAMAAQGHGDATAVMFLQGGRLLVLVIAVPPLAVALEGSAQAAPGGGAAMAPAAFAALLALSLGLGLAGGRAGMPAASLLAGMALSAAGHAAGLVHGAAPAWAIFAAFATTGAVVSTRMSRVTAAQARRHALAGASVVAATLALSLVFALAAQAATGLPFAQVWIAYAPGGVEAMAAIGLSLGYDPAYVAVHHFVRIFALVLIVPVALRL</sequence>
<evidence type="ECO:0000313" key="4">
    <source>
        <dbReference type="Proteomes" id="UP000199377"/>
    </source>
</evidence>
<dbReference type="PIRSF" id="PIRSF038991">
    <property type="entry name" value="Protein_AbrB"/>
    <property type="match status" value="1"/>
</dbReference>
<feature type="transmembrane region" description="Helical" evidence="1">
    <location>
        <begin position="81"/>
        <end position="104"/>
    </location>
</feature>
<feature type="transmembrane region" description="Helical" evidence="1">
    <location>
        <begin position="316"/>
        <end position="335"/>
    </location>
</feature>
<evidence type="ECO:0000256" key="1">
    <source>
        <dbReference type="SAM" id="Phobius"/>
    </source>
</evidence>
<keyword evidence="1" id="KW-1133">Transmembrane helix</keyword>
<keyword evidence="2" id="KW-0732">Signal</keyword>
<evidence type="ECO:0000313" key="3">
    <source>
        <dbReference type="EMBL" id="SFH74218.1"/>
    </source>
</evidence>
<dbReference type="Pfam" id="PF05145">
    <property type="entry name" value="AbrB"/>
    <property type="match status" value="1"/>
</dbReference>
<dbReference type="RefSeq" id="WP_092857737.1">
    <property type="nucleotide sequence ID" value="NZ_FOQH01000002.1"/>
</dbReference>
<evidence type="ECO:0000256" key="2">
    <source>
        <dbReference type="SAM" id="SignalP"/>
    </source>
</evidence>
<feature type="transmembrane region" description="Helical" evidence="1">
    <location>
        <begin position="291"/>
        <end position="309"/>
    </location>
</feature>
<keyword evidence="4" id="KW-1185">Reference proteome</keyword>
<dbReference type="InterPro" id="IPR007820">
    <property type="entry name" value="AbrB_fam"/>
</dbReference>